<protein>
    <recommendedName>
        <fullName evidence="9">Aromatic-L-amino-acid decarboxylase</fullName>
        <ecNumber evidence="8">4.1.1.28</ecNumber>
    </recommendedName>
    <alternativeName>
        <fullName evidence="10">DOPA decarboxylase</fullName>
    </alternativeName>
</protein>
<proteinExistence type="inferred from homology"/>
<evidence type="ECO:0000256" key="3">
    <source>
        <dbReference type="ARBA" id="ARBA00011738"/>
    </source>
</evidence>
<dbReference type="InterPro" id="IPR015421">
    <property type="entry name" value="PyrdxlP-dep_Trfase_major"/>
</dbReference>
<accession>A0ABM1E6M8</accession>
<evidence type="ECO:0000256" key="9">
    <source>
        <dbReference type="ARBA" id="ARBA00040968"/>
    </source>
</evidence>
<keyword evidence="5" id="KW-0210">Decarboxylase</keyword>
<dbReference type="PANTHER" id="PTHR11999">
    <property type="entry name" value="GROUP II PYRIDOXAL-5-PHOSPHATE DECARBOXYLASE"/>
    <property type="match status" value="1"/>
</dbReference>
<keyword evidence="6 11" id="KW-0663">Pyridoxal phosphate</keyword>
<dbReference type="InterPro" id="IPR002129">
    <property type="entry name" value="PyrdxlP-dep_de-COase"/>
</dbReference>
<keyword evidence="7 11" id="KW-0456">Lyase</keyword>
<evidence type="ECO:0000313" key="12">
    <source>
        <dbReference type="Proteomes" id="UP000695022"/>
    </source>
</evidence>
<dbReference type="Gene3D" id="3.40.640.10">
    <property type="entry name" value="Type I PLP-dependent aspartate aminotransferase-like (Major domain)"/>
    <property type="match status" value="1"/>
</dbReference>
<name>A0ABM1E6M8_PRICU</name>
<evidence type="ECO:0000256" key="5">
    <source>
        <dbReference type="ARBA" id="ARBA00022793"/>
    </source>
</evidence>
<dbReference type="RefSeq" id="XP_014667849.1">
    <property type="nucleotide sequence ID" value="XM_014812363.1"/>
</dbReference>
<evidence type="ECO:0000256" key="2">
    <source>
        <dbReference type="ARBA" id="ARBA00009533"/>
    </source>
</evidence>
<comment type="subunit">
    <text evidence="3">Homodimer.</text>
</comment>
<evidence type="ECO:0000256" key="10">
    <source>
        <dbReference type="ARBA" id="ARBA00041275"/>
    </source>
</evidence>
<dbReference type="GeneID" id="106809321"/>
<dbReference type="Gene3D" id="1.20.1340.10">
    <property type="entry name" value="dopa decarboxylase, N-terminal domain"/>
    <property type="match status" value="1"/>
</dbReference>
<evidence type="ECO:0000256" key="8">
    <source>
        <dbReference type="ARBA" id="ARBA00038886"/>
    </source>
</evidence>
<evidence type="ECO:0000256" key="4">
    <source>
        <dbReference type="ARBA" id="ARBA00022584"/>
    </source>
</evidence>
<dbReference type="Gene3D" id="3.90.1150.10">
    <property type="entry name" value="Aspartate Aminotransferase, domain 1"/>
    <property type="match status" value="1"/>
</dbReference>
<keyword evidence="4" id="KW-0127">Catecholamine biosynthesis</keyword>
<evidence type="ECO:0000256" key="6">
    <source>
        <dbReference type="ARBA" id="ARBA00022898"/>
    </source>
</evidence>
<dbReference type="SUPFAM" id="SSF53383">
    <property type="entry name" value="PLP-dependent transferases"/>
    <property type="match status" value="1"/>
</dbReference>
<dbReference type="Pfam" id="PF00282">
    <property type="entry name" value="Pyridoxal_deC"/>
    <property type="match status" value="2"/>
</dbReference>
<keyword evidence="12" id="KW-1185">Reference proteome</keyword>
<dbReference type="InterPro" id="IPR015422">
    <property type="entry name" value="PyrdxlP-dep_Trfase_small"/>
</dbReference>
<reference evidence="13" key="1">
    <citation type="submission" date="2025-08" db="UniProtKB">
        <authorList>
            <consortium name="RefSeq"/>
        </authorList>
    </citation>
    <scope>IDENTIFICATION</scope>
</reference>
<evidence type="ECO:0000256" key="7">
    <source>
        <dbReference type="ARBA" id="ARBA00023239"/>
    </source>
</evidence>
<evidence type="ECO:0000256" key="1">
    <source>
        <dbReference type="ARBA" id="ARBA00001933"/>
    </source>
</evidence>
<dbReference type="PANTHER" id="PTHR11999:SF167">
    <property type="entry name" value="AROMATIC-L-AMINO-ACID DECARBOXYLASE"/>
    <property type="match status" value="1"/>
</dbReference>
<dbReference type="EC" id="4.1.1.28" evidence="8"/>
<dbReference type="InterPro" id="IPR015424">
    <property type="entry name" value="PyrdxlP-dep_Trfase"/>
</dbReference>
<dbReference type="Proteomes" id="UP000695022">
    <property type="component" value="Unplaced"/>
</dbReference>
<dbReference type="PRINTS" id="PR00800">
    <property type="entry name" value="YHDCRBOXLASE"/>
</dbReference>
<sequence>MDAEGVQTTSKEMVDYVADYLENIRERRPLPTVKPGYLAKLIPEEAPQQPEAWEDVFKDIERVIMPGVTHWHSPQFHAYFPTGNSYVSICADMLSDAIGCIGFSWSHSSVERAGLLGAVTIRKLATDENFTLRGAELQRAIKKDRAAGHIPFFLCATLGTTSSCAFDNIRELGPICTQEGVWMHIDAAYAGSSFICPEYRHLLEGVEFAESFNFNPHKWMLVNFDCSAMWIHWQIPLGRRFRSLKLWFVLRLYGVSGLQEHIRRQISLAQEFKAMLLQDERFDLIAPVTMGLVCFRLKGSNDVSERLLKRINDDGRIHMVPSKIRDVYFLRFAVCAASTHSADVRLAWDVIAQLAGRLLAEEEASVVSNKMAAVSLGVVNGEK</sequence>
<comment type="cofactor">
    <cofactor evidence="1 11">
        <name>pyridoxal 5'-phosphate</name>
        <dbReference type="ChEBI" id="CHEBI:597326"/>
    </cofactor>
</comment>
<comment type="similarity">
    <text evidence="2 11">Belongs to the group II decarboxylase family.</text>
</comment>
<dbReference type="InterPro" id="IPR010977">
    <property type="entry name" value="Aromatic_deC"/>
</dbReference>
<evidence type="ECO:0000256" key="11">
    <source>
        <dbReference type="RuleBase" id="RU000382"/>
    </source>
</evidence>
<gene>
    <name evidence="13" type="primary">LOC106809321</name>
</gene>
<evidence type="ECO:0000313" key="13">
    <source>
        <dbReference type="RefSeq" id="XP_014667849.1"/>
    </source>
</evidence>
<organism evidence="12 13">
    <name type="scientific">Priapulus caudatus</name>
    <name type="common">Priapulid worm</name>
    <dbReference type="NCBI Taxonomy" id="37621"/>
    <lineage>
        <taxon>Eukaryota</taxon>
        <taxon>Metazoa</taxon>
        <taxon>Ecdysozoa</taxon>
        <taxon>Scalidophora</taxon>
        <taxon>Priapulida</taxon>
        <taxon>Priapulimorpha</taxon>
        <taxon>Priapulimorphida</taxon>
        <taxon>Priapulidae</taxon>
        <taxon>Priapulus</taxon>
    </lineage>
</organism>